<proteinExistence type="predicted"/>
<sequence>MTISPSNLSNETKVYEGEKGVSSKQRIKTIYLKEVIYKKTLFSEMNVSMRMSKSHKQVHLRKVSISIFEDHPIS</sequence>
<accession>A0ABN7VDP9</accession>
<dbReference type="EMBL" id="CAJVQB010013015">
    <property type="protein sequence ID" value="CAG8759386.1"/>
    <property type="molecule type" value="Genomic_DNA"/>
</dbReference>
<protein>
    <submittedName>
        <fullName evidence="1">31186_t:CDS:1</fullName>
    </submittedName>
</protein>
<evidence type="ECO:0000313" key="1">
    <source>
        <dbReference type="EMBL" id="CAG8759386.1"/>
    </source>
</evidence>
<organism evidence="1 2">
    <name type="scientific">Gigaspora margarita</name>
    <dbReference type="NCBI Taxonomy" id="4874"/>
    <lineage>
        <taxon>Eukaryota</taxon>
        <taxon>Fungi</taxon>
        <taxon>Fungi incertae sedis</taxon>
        <taxon>Mucoromycota</taxon>
        <taxon>Glomeromycotina</taxon>
        <taxon>Glomeromycetes</taxon>
        <taxon>Diversisporales</taxon>
        <taxon>Gigasporaceae</taxon>
        <taxon>Gigaspora</taxon>
    </lineage>
</organism>
<keyword evidence="2" id="KW-1185">Reference proteome</keyword>
<gene>
    <name evidence="1" type="ORF">GMARGA_LOCUS17296</name>
</gene>
<comment type="caution">
    <text evidence="1">The sequence shown here is derived from an EMBL/GenBank/DDBJ whole genome shotgun (WGS) entry which is preliminary data.</text>
</comment>
<reference evidence="1 2" key="1">
    <citation type="submission" date="2021-06" db="EMBL/GenBank/DDBJ databases">
        <authorList>
            <person name="Kallberg Y."/>
            <person name="Tangrot J."/>
            <person name="Rosling A."/>
        </authorList>
    </citation>
    <scope>NUCLEOTIDE SEQUENCE [LARGE SCALE GENOMIC DNA]</scope>
    <source>
        <strain evidence="1 2">120-4 pot B 10/14</strain>
    </source>
</reference>
<name>A0ABN7VDP9_GIGMA</name>
<feature type="non-terminal residue" evidence="1">
    <location>
        <position position="74"/>
    </location>
</feature>
<dbReference type="Proteomes" id="UP000789901">
    <property type="component" value="Unassembled WGS sequence"/>
</dbReference>
<evidence type="ECO:0000313" key="2">
    <source>
        <dbReference type="Proteomes" id="UP000789901"/>
    </source>
</evidence>